<sequence length="166" mass="17382">MSAPASAATPDRTAVVRLRPTVVDRGSSGHFAEAAQGRLSVLTCTSCGKRIHLPRPRCVYCGATDPAWQQVARTGTVYAHTVVEHQVHPLFPVPYTVIVVDVDGEEAGVRMIGNLPGRAAISAGTPVVCSFEDLGEDSEGNSVVIPVWHVATEAGLRRVGTEGGAA</sequence>
<keyword evidence="4" id="KW-1185">Reference proteome</keyword>
<dbReference type="InterPro" id="IPR012340">
    <property type="entry name" value="NA-bd_OB-fold"/>
</dbReference>
<dbReference type="SUPFAM" id="SSF50249">
    <property type="entry name" value="Nucleic acid-binding proteins"/>
    <property type="match status" value="1"/>
</dbReference>
<dbReference type="InterPro" id="IPR052513">
    <property type="entry name" value="Thioester_dehydratase-like"/>
</dbReference>
<protein>
    <submittedName>
        <fullName evidence="3">Zn-ribbon domain-containing OB-fold protein</fullName>
    </submittedName>
</protein>
<feature type="domain" description="ChsH2 C-terminal OB-fold" evidence="1">
    <location>
        <begin position="68"/>
        <end position="131"/>
    </location>
</feature>
<name>A0ABW4NYF3_9NOCA</name>
<evidence type="ECO:0000259" key="1">
    <source>
        <dbReference type="Pfam" id="PF01796"/>
    </source>
</evidence>
<dbReference type="Pfam" id="PF12172">
    <property type="entry name" value="zf-ChsH2"/>
    <property type="match status" value="1"/>
</dbReference>
<dbReference type="InterPro" id="IPR002878">
    <property type="entry name" value="ChsH2_C"/>
</dbReference>
<organism evidence="3 4">
    <name type="scientific">Rhodococcus gannanensis</name>
    <dbReference type="NCBI Taxonomy" id="1960308"/>
    <lineage>
        <taxon>Bacteria</taxon>
        <taxon>Bacillati</taxon>
        <taxon>Actinomycetota</taxon>
        <taxon>Actinomycetes</taxon>
        <taxon>Mycobacteriales</taxon>
        <taxon>Nocardiaceae</taxon>
        <taxon>Rhodococcus</taxon>
    </lineage>
</organism>
<dbReference type="RefSeq" id="WP_378483545.1">
    <property type="nucleotide sequence ID" value="NZ_JBHUFB010000003.1"/>
</dbReference>
<accession>A0ABW4NYF3</accession>
<evidence type="ECO:0000313" key="4">
    <source>
        <dbReference type="Proteomes" id="UP001597286"/>
    </source>
</evidence>
<comment type="caution">
    <text evidence="3">The sequence shown here is derived from an EMBL/GenBank/DDBJ whole genome shotgun (WGS) entry which is preliminary data.</text>
</comment>
<dbReference type="Proteomes" id="UP001597286">
    <property type="component" value="Unassembled WGS sequence"/>
</dbReference>
<dbReference type="InterPro" id="IPR022002">
    <property type="entry name" value="ChsH2_Znr"/>
</dbReference>
<evidence type="ECO:0000259" key="2">
    <source>
        <dbReference type="Pfam" id="PF12172"/>
    </source>
</evidence>
<gene>
    <name evidence="3" type="ORF">ACFSJG_02060</name>
</gene>
<feature type="domain" description="ChsH2 rubredoxin-like zinc ribbon" evidence="2">
    <location>
        <begin position="32"/>
        <end position="65"/>
    </location>
</feature>
<proteinExistence type="predicted"/>
<dbReference type="PANTHER" id="PTHR34075">
    <property type="entry name" value="BLR3430 PROTEIN"/>
    <property type="match status" value="1"/>
</dbReference>
<reference evidence="4" key="1">
    <citation type="journal article" date="2019" name="Int. J. Syst. Evol. Microbiol.">
        <title>The Global Catalogue of Microorganisms (GCM) 10K type strain sequencing project: providing services to taxonomists for standard genome sequencing and annotation.</title>
        <authorList>
            <consortium name="The Broad Institute Genomics Platform"/>
            <consortium name="The Broad Institute Genome Sequencing Center for Infectious Disease"/>
            <person name="Wu L."/>
            <person name="Ma J."/>
        </authorList>
    </citation>
    <scope>NUCLEOTIDE SEQUENCE [LARGE SCALE GENOMIC DNA]</scope>
    <source>
        <strain evidence="4">DT72</strain>
    </source>
</reference>
<dbReference type="PANTHER" id="PTHR34075:SF5">
    <property type="entry name" value="BLR3430 PROTEIN"/>
    <property type="match status" value="1"/>
</dbReference>
<dbReference type="EMBL" id="JBHUFB010000003">
    <property type="protein sequence ID" value="MFD1810986.1"/>
    <property type="molecule type" value="Genomic_DNA"/>
</dbReference>
<evidence type="ECO:0000313" key="3">
    <source>
        <dbReference type="EMBL" id="MFD1810986.1"/>
    </source>
</evidence>
<dbReference type="Pfam" id="PF01796">
    <property type="entry name" value="OB_ChsH2_C"/>
    <property type="match status" value="1"/>
</dbReference>